<sequence>MAPSLLWVRDCDSNSPDSSGCEKPVSNFLKSGVPGIVVGVLVLLAIGVCCYFLYRNKKRDAREARADRVWND</sequence>
<dbReference type="OrthoDB" id="4497835at2759"/>
<name>A0A5M3Z4D3_ASPTE</name>
<proteinExistence type="predicted"/>
<reference evidence="1 2" key="1">
    <citation type="submission" date="2020-01" db="EMBL/GenBank/DDBJ databases">
        <title>Aspergillus terreus IFO 6365 whole genome shotgun sequence.</title>
        <authorList>
            <person name="Kanamasa S."/>
            <person name="Takahashi H."/>
        </authorList>
    </citation>
    <scope>NUCLEOTIDE SEQUENCE [LARGE SCALE GENOMIC DNA]</scope>
    <source>
        <strain evidence="1 2">IFO 6365</strain>
    </source>
</reference>
<evidence type="ECO:0000313" key="1">
    <source>
        <dbReference type="EMBL" id="GFF15828.1"/>
    </source>
</evidence>
<accession>A0A5M3Z4D3</accession>
<dbReference type="AlphaFoldDB" id="A0A5M3Z4D3"/>
<organism evidence="1 2">
    <name type="scientific">Aspergillus terreus</name>
    <dbReference type="NCBI Taxonomy" id="33178"/>
    <lineage>
        <taxon>Eukaryota</taxon>
        <taxon>Fungi</taxon>
        <taxon>Dikarya</taxon>
        <taxon>Ascomycota</taxon>
        <taxon>Pezizomycotina</taxon>
        <taxon>Eurotiomycetes</taxon>
        <taxon>Eurotiomycetidae</taxon>
        <taxon>Eurotiales</taxon>
        <taxon>Aspergillaceae</taxon>
        <taxon>Aspergillus</taxon>
        <taxon>Aspergillus subgen. Circumdati</taxon>
    </lineage>
</organism>
<evidence type="ECO:0000313" key="2">
    <source>
        <dbReference type="Proteomes" id="UP000452235"/>
    </source>
</evidence>
<keyword evidence="2" id="KW-1185">Reference proteome</keyword>
<gene>
    <name evidence="1" type="ORF">ATEIFO6365_0005001800</name>
</gene>
<comment type="caution">
    <text evidence="1">The sequence shown here is derived from an EMBL/GenBank/DDBJ whole genome shotgun (WGS) entry which is preliminary data.</text>
</comment>
<dbReference type="Proteomes" id="UP000452235">
    <property type="component" value="Unassembled WGS sequence"/>
</dbReference>
<dbReference type="EMBL" id="BLJY01000005">
    <property type="protein sequence ID" value="GFF15828.1"/>
    <property type="molecule type" value="Genomic_DNA"/>
</dbReference>
<protein>
    <submittedName>
        <fullName evidence="1">Uncharacterized protein</fullName>
    </submittedName>
</protein>